<dbReference type="InterPro" id="IPR004942">
    <property type="entry name" value="Roadblock/LAMTOR2_dom"/>
</dbReference>
<evidence type="ECO:0000313" key="4">
    <source>
        <dbReference type="Proteomes" id="UP000054064"/>
    </source>
</evidence>
<organism evidence="3 4">
    <name type="scientific">Buceros rhinoceros silvestris</name>
    <dbReference type="NCBI Taxonomy" id="175836"/>
    <lineage>
        <taxon>Eukaryota</taxon>
        <taxon>Metazoa</taxon>
        <taxon>Chordata</taxon>
        <taxon>Craniata</taxon>
        <taxon>Vertebrata</taxon>
        <taxon>Euteleostomi</taxon>
        <taxon>Archelosauria</taxon>
        <taxon>Archosauria</taxon>
        <taxon>Dinosauria</taxon>
        <taxon>Saurischia</taxon>
        <taxon>Theropoda</taxon>
        <taxon>Coelurosauria</taxon>
        <taxon>Aves</taxon>
        <taxon>Neognathae</taxon>
        <taxon>Neoaves</taxon>
        <taxon>Telluraves</taxon>
        <taxon>Coraciimorphae</taxon>
        <taxon>Bucerotiformes</taxon>
        <taxon>Bucerotidae</taxon>
        <taxon>Buceros</taxon>
    </lineage>
</organism>
<dbReference type="Gene3D" id="3.30.450.30">
    <property type="entry name" value="Dynein light chain 2a, cytoplasmic"/>
    <property type="match status" value="1"/>
</dbReference>
<sequence>GLPIRTTLDNSTTLQYADHIRQLTMQARSTVRAIDPQNNLFALRIRTKKHEIMVVPENGYLLITIQNPGE</sequence>
<evidence type="ECO:0000259" key="2">
    <source>
        <dbReference type="Pfam" id="PF03259"/>
    </source>
</evidence>
<protein>
    <submittedName>
        <fullName evidence="3">Dynein light chain roadblock-type 2</fullName>
    </submittedName>
</protein>
<evidence type="ECO:0000256" key="1">
    <source>
        <dbReference type="ARBA" id="ARBA00007191"/>
    </source>
</evidence>
<feature type="non-terminal residue" evidence="3">
    <location>
        <position position="1"/>
    </location>
</feature>
<dbReference type="Pfam" id="PF03259">
    <property type="entry name" value="Robl_LC7"/>
    <property type="match status" value="1"/>
</dbReference>
<proteinExistence type="inferred from homology"/>
<dbReference type="SUPFAM" id="SSF103196">
    <property type="entry name" value="Roadblock/LC7 domain"/>
    <property type="match status" value="1"/>
</dbReference>
<dbReference type="Proteomes" id="UP000054064">
    <property type="component" value="Unassembled WGS sequence"/>
</dbReference>
<feature type="domain" description="Roadblock/LAMTOR2" evidence="2">
    <location>
        <begin position="1"/>
        <end position="67"/>
    </location>
</feature>
<feature type="non-terminal residue" evidence="3">
    <location>
        <position position="70"/>
    </location>
</feature>
<comment type="similarity">
    <text evidence="1">Belongs to the GAMAD family.</text>
</comment>
<name>A0A091H675_BUCRH</name>
<dbReference type="PANTHER" id="PTHR10779">
    <property type="entry name" value="DYNEIN LIGHT CHAIN ROADBLOCK"/>
    <property type="match status" value="1"/>
</dbReference>
<evidence type="ECO:0000313" key="3">
    <source>
        <dbReference type="EMBL" id="KFO90924.1"/>
    </source>
</evidence>
<accession>A0A091H675</accession>
<reference evidence="3 4" key="1">
    <citation type="submission" date="2014-04" db="EMBL/GenBank/DDBJ databases">
        <title>Genome evolution of avian class.</title>
        <authorList>
            <person name="Zhang G."/>
            <person name="Li C."/>
        </authorList>
    </citation>
    <scope>NUCLEOTIDE SEQUENCE [LARGE SCALE GENOMIC DNA]</scope>
    <source>
        <strain evidence="3">BGI_N320</strain>
    </source>
</reference>
<gene>
    <name evidence="3" type="ORF">N320_02647</name>
</gene>
<dbReference type="EMBL" id="KL525156">
    <property type="protein sequence ID" value="KFO90924.1"/>
    <property type="molecule type" value="Genomic_DNA"/>
</dbReference>
<keyword evidence="4" id="KW-1185">Reference proteome</keyword>
<dbReference type="AlphaFoldDB" id="A0A091H675"/>